<keyword evidence="2" id="KW-1185">Reference proteome</keyword>
<proteinExistence type="predicted"/>
<comment type="caution">
    <text evidence="1">The sequence shown here is derived from an EMBL/GenBank/DDBJ whole genome shotgun (WGS) entry which is preliminary data.</text>
</comment>
<evidence type="ECO:0000313" key="1">
    <source>
        <dbReference type="EMBL" id="MFC0682766.1"/>
    </source>
</evidence>
<accession>A0ABV6S0L0</accession>
<organism evidence="1 2">
    <name type="scientific">Lysobacter korlensis</name>
    <dbReference type="NCBI Taxonomy" id="553636"/>
    <lineage>
        <taxon>Bacteria</taxon>
        <taxon>Pseudomonadati</taxon>
        <taxon>Pseudomonadota</taxon>
        <taxon>Gammaproteobacteria</taxon>
        <taxon>Lysobacterales</taxon>
        <taxon>Lysobacteraceae</taxon>
        <taxon>Lysobacter</taxon>
    </lineage>
</organism>
<dbReference type="EMBL" id="JBHLTG010000018">
    <property type="protein sequence ID" value="MFC0682766.1"/>
    <property type="molecule type" value="Genomic_DNA"/>
</dbReference>
<dbReference type="RefSeq" id="WP_386677101.1">
    <property type="nucleotide sequence ID" value="NZ_JBHLTG010000018.1"/>
</dbReference>
<dbReference type="Proteomes" id="UP001589896">
    <property type="component" value="Unassembled WGS sequence"/>
</dbReference>
<protein>
    <recommendedName>
        <fullName evidence="3">STAS domain-containing protein</fullName>
    </recommendedName>
</protein>
<name>A0ABV6S0L0_9GAMM</name>
<reference evidence="1 2" key="1">
    <citation type="submission" date="2024-09" db="EMBL/GenBank/DDBJ databases">
        <authorList>
            <person name="Sun Q."/>
            <person name="Mori K."/>
        </authorList>
    </citation>
    <scope>NUCLEOTIDE SEQUENCE [LARGE SCALE GENOMIC DNA]</scope>
    <source>
        <strain evidence="1 2">KCTC 23076</strain>
    </source>
</reference>
<sequence length="75" mass="7906">MIDPEDDTVVRLITEDAQLLLPALLARGASFRLSGRRRIDVRGMGAADVARIAALCEARVVGLELVGSGGSAYLP</sequence>
<gene>
    <name evidence="1" type="ORF">ACFFGH_33460</name>
</gene>
<evidence type="ECO:0008006" key="3">
    <source>
        <dbReference type="Google" id="ProtNLM"/>
    </source>
</evidence>
<evidence type="ECO:0000313" key="2">
    <source>
        <dbReference type="Proteomes" id="UP001589896"/>
    </source>
</evidence>